<keyword evidence="1" id="KW-1185">Reference proteome</keyword>
<proteinExistence type="predicted"/>
<organism evidence="1 2">
    <name type="scientific">Panagrellus redivivus</name>
    <name type="common">Microworm</name>
    <dbReference type="NCBI Taxonomy" id="6233"/>
    <lineage>
        <taxon>Eukaryota</taxon>
        <taxon>Metazoa</taxon>
        <taxon>Ecdysozoa</taxon>
        <taxon>Nematoda</taxon>
        <taxon>Chromadorea</taxon>
        <taxon>Rhabditida</taxon>
        <taxon>Tylenchina</taxon>
        <taxon>Panagrolaimomorpha</taxon>
        <taxon>Panagrolaimoidea</taxon>
        <taxon>Panagrolaimidae</taxon>
        <taxon>Panagrellus</taxon>
    </lineage>
</organism>
<protein>
    <submittedName>
        <fullName evidence="2">Type II toxin-antitoxin system RelE/ParE family toxin</fullName>
    </submittedName>
</protein>
<dbReference type="WBParaSite" id="Pan_g24224.t1">
    <property type="protein sequence ID" value="Pan_g24224.t1"/>
    <property type="gene ID" value="Pan_g24224"/>
</dbReference>
<evidence type="ECO:0000313" key="1">
    <source>
        <dbReference type="Proteomes" id="UP000492821"/>
    </source>
</evidence>
<sequence>MKITKVDFEEFFDALLNLLNKTDIQHFEITNLYGISFITELKNYLIELKTIPRYYIHIEEKLIIISKPLYIMRYITDKNKIRMGF</sequence>
<name>A0A7E4ZXV0_PANRE</name>
<evidence type="ECO:0000313" key="2">
    <source>
        <dbReference type="WBParaSite" id="Pan_g24224.t1"/>
    </source>
</evidence>
<dbReference type="Proteomes" id="UP000492821">
    <property type="component" value="Unassembled WGS sequence"/>
</dbReference>
<reference evidence="1" key="1">
    <citation type="journal article" date="2013" name="Genetics">
        <title>The draft genome and transcriptome of Panagrellus redivivus are shaped by the harsh demands of a free-living lifestyle.</title>
        <authorList>
            <person name="Srinivasan J."/>
            <person name="Dillman A.R."/>
            <person name="Macchietto M.G."/>
            <person name="Heikkinen L."/>
            <person name="Lakso M."/>
            <person name="Fracchia K.M."/>
            <person name="Antoshechkin I."/>
            <person name="Mortazavi A."/>
            <person name="Wong G."/>
            <person name="Sternberg P.W."/>
        </authorList>
    </citation>
    <scope>NUCLEOTIDE SEQUENCE [LARGE SCALE GENOMIC DNA]</scope>
    <source>
        <strain evidence="1">MT8872</strain>
    </source>
</reference>
<dbReference type="AlphaFoldDB" id="A0A7E4ZXV0"/>
<reference evidence="2" key="2">
    <citation type="submission" date="2020-10" db="UniProtKB">
        <authorList>
            <consortium name="WormBaseParasite"/>
        </authorList>
    </citation>
    <scope>IDENTIFICATION</scope>
</reference>
<accession>A0A7E4ZXV0</accession>